<evidence type="ECO:0000313" key="1">
    <source>
        <dbReference type="EMBL" id="CAK5017817.1"/>
    </source>
</evidence>
<evidence type="ECO:0000313" key="2">
    <source>
        <dbReference type="Proteomes" id="UP001497535"/>
    </source>
</evidence>
<proteinExistence type="predicted"/>
<dbReference type="EMBL" id="CAVMJV010000003">
    <property type="protein sequence ID" value="CAK5017817.1"/>
    <property type="molecule type" value="Genomic_DNA"/>
</dbReference>
<dbReference type="Proteomes" id="UP001497535">
    <property type="component" value="Unassembled WGS sequence"/>
</dbReference>
<keyword evidence="2" id="KW-1185">Reference proteome</keyword>
<accession>A0ACB0XU97</accession>
<gene>
    <name evidence="1" type="ORF">MENTE1834_LOCUS3633</name>
</gene>
<protein>
    <submittedName>
        <fullName evidence="1">Uncharacterized protein</fullName>
    </submittedName>
</protein>
<organism evidence="1 2">
    <name type="scientific">Meloidogyne enterolobii</name>
    <name type="common">Root-knot nematode worm</name>
    <name type="synonym">Meloidogyne mayaguensis</name>
    <dbReference type="NCBI Taxonomy" id="390850"/>
    <lineage>
        <taxon>Eukaryota</taxon>
        <taxon>Metazoa</taxon>
        <taxon>Ecdysozoa</taxon>
        <taxon>Nematoda</taxon>
        <taxon>Chromadorea</taxon>
        <taxon>Rhabditida</taxon>
        <taxon>Tylenchina</taxon>
        <taxon>Tylenchomorpha</taxon>
        <taxon>Tylenchoidea</taxon>
        <taxon>Meloidogynidae</taxon>
        <taxon>Meloidogyninae</taxon>
        <taxon>Meloidogyne</taxon>
    </lineage>
</organism>
<name>A0ACB0XU97_MELEN</name>
<reference evidence="1" key="1">
    <citation type="submission" date="2023-11" db="EMBL/GenBank/DDBJ databases">
        <authorList>
            <person name="Poullet M."/>
        </authorList>
    </citation>
    <scope>NUCLEOTIDE SEQUENCE</scope>
    <source>
        <strain evidence="1">E1834</strain>
    </source>
</reference>
<sequence>MRTLLSVWENFFDLNFAHNFENLLPFGWFSSAEFPIHFIYFFF</sequence>
<comment type="caution">
    <text evidence="1">The sequence shown here is derived from an EMBL/GenBank/DDBJ whole genome shotgun (WGS) entry which is preliminary data.</text>
</comment>